<evidence type="ECO:0000256" key="6">
    <source>
        <dbReference type="ARBA" id="ARBA00022801"/>
    </source>
</evidence>
<keyword evidence="9" id="KW-0472">Membrane</keyword>
<keyword evidence="4 11" id="KW-0547">Nucleotide-binding</keyword>
<gene>
    <name evidence="15" type="ORF">N7476_007805</name>
</gene>
<dbReference type="FunFam" id="1.20.120.1240:FF:000002">
    <property type="entry name" value="Dynamin-1-like protein isoform 1"/>
    <property type="match status" value="1"/>
</dbReference>
<evidence type="ECO:0000313" key="16">
    <source>
        <dbReference type="Proteomes" id="UP001147746"/>
    </source>
</evidence>
<dbReference type="PROSITE" id="PS51388">
    <property type="entry name" value="GED"/>
    <property type="match status" value="1"/>
</dbReference>
<comment type="catalytic activity">
    <reaction evidence="10">
        <text>GTP + H2O = GDP + phosphate + H(+)</text>
        <dbReference type="Rhea" id="RHEA:19669"/>
        <dbReference type="ChEBI" id="CHEBI:15377"/>
        <dbReference type="ChEBI" id="CHEBI:15378"/>
        <dbReference type="ChEBI" id="CHEBI:37565"/>
        <dbReference type="ChEBI" id="CHEBI:43474"/>
        <dbReference type="ChEBI" id="CHEBI:58189"/>
        <dbReference type="EC" id="3.6.5.5"/>
    </reaction>
</comment>
<dbReference type="GO" id="GO:0005829">
    <property type="term" value="C:cytosol"/>
    <property type="evidence" value="ECO:0007669"/>
    <property type="project" value="UniProtKB-ARBA"/>
</dbReference>
<evidence type="ECO:0000256" key="3">
    <source>
        <dbReference type="ARBA" id="ARBA00022553"/>
    </source>
</evidence>
<evidence type="ECO:0000256" key="9">
    <source>
        <dbReference type="ARBA" id="ARBA00023136"/>
    </source>
</evidence>
<reference evidence="15" key="2">
    <citation type="journal article" date="2023" name="IMA Fungus">
        <title>Comparative genomic study of the Penicillium genus elucidates a diverse pangenome and 15 lateral gene transfer events.</title>
        <authorList>
            <person name="Petersen C."/>
            <person name="Sorensen T."/>
            <person name="Nielsen M.R."/>
            <person name="Sondergaard T.E."/>
            <person name="Sorensen J.L."/>
            <person name="Fitzpatrick D.A."/>
            <person name="Frisvad J.C."/>
            <person name="Nielsen K.L."/>
        </authorList>
    </citation>
    <scope>NUCLEOTIDE SEQUENCE</scope>
    <source>
        <strain evidence="15">IBT 21472</strain>
    </source>
</reference>
<organism evidence="15 16">
    <name type="scientific">Penicillium atrosanguineum</name>
    <dbReference type="NCBI Taxonomy" id="1132637"/>
    <lineage>
        <taxon>Eukaryota</taxon>
        <taxon>Fungi</taxon>
        <taxon>Dikarya</taxon>
        <taxon>Ascomycota</taxon>
        <taxon>Pezizomycotina</taxon>
        <taxon>Eurotiomycetes</taxon>
        <taxon>Eurotiomycetidae</taxon>
        <taxon>Eurotiales</taxon>
        <taxon>Aspergillaceae</taxon>
        <taxon>Penicillium</taxon>
    </lineage>
</organism>
<dbReference type="GO" id="GO:0005777">
    <property type="term" value="C:peroxisome"/>
    <property type="evidence" value="ECO:0007669"/>
    <property type="project" value="UniProtKB-ARBA"/>
</dbReference>
<evidence type="ECO:0000256" key="12">
    <source>
        <dbReference type="SAM" id="MobiDB-lite"/>
    </source>
</evidence>
<dbReference type="GO" id="GO:0006897">
    <property type="term" value="P:endocytosis"/>
    <property type="evidence" value="ECO:0007669"/>
    <property type="project" value="TreeGrafter"/>
</dbReference>
<dbReference type="GO" id="GO:0042802">
    <property type="term" value="F:identical protein binding"/>
    <property type="evidence" value="ECO:0007669"/>
    <property type="project" value="UniProtKB-ARBA"/>
</dbReference>
<dbReference type="CDD" id="cd08771">
    <property type="entry name" value="DLP_1"/>
    <property type="match status" value="1"/>
</dbReference>
<dbReference type="GO" id="GO:0016559">
    <property type="term" value="P:peroxisome fission"/>
    <property type="evidence" value="ECO:0007669"/>
    <property type="project" value="TreeGrafter"/>
</dbReference>
<dbReference type="InterPro" id="IPR019762">
    <property type="entry name" value="Dynamin_GTPase_CS"/>
</dbReference>
<comment type="caution">
    <text evidence="15">The sequence shown here is derived from an EMBL/GenBank/DDBJ whole genome shotgun (WGS) entry which is preliminary data.</text>
</comment>
<dbReference type="EMBL" id="JAPZBO010000008">
    <property type="protein sequence ID" value="KAJ5307149.1"/>
    <property type="molecule type" value="Genomic_DNA"/>
</dbReference>
<dbReference type="PRINTS" id="PR00195">
    <property type="entry name" value="DYNAMIN"/>
</dbReference>
<evidence type="ECO:0000256" key="4">
    <source>
        <dbReference type="ARBA" id="ARBA00022741"/>
    </source>
</evidence>
<keyword evidence="3" id="KW-0597">Phosphoprotein</keyword>
<dbReference type="FunFam" id="3.40.50.300:FF:000383">
    <property type="entry name" value="Dynamin-like gtpase dnm1"/>
    <property type="match status" value="1"/>
</dbReference>
<comment type="similarity">
    <text evidence="11">Belongs to the TRAFAC class dynamin-like GTPase superfamily. Dynamin/Fzo/YdjA family.</text>
</comment>
<feature type="region of interest" description="Disordered" evidence="12">
    <location>
        <begin position="641"/>
        <end position="663"/>
    </location>
</feature>
<feature type="domain" description="GED" evidence="13">
    <location>
        <begin position="723"/>
        <end position="810"/>
    </location>
</feature>
<proteinExistence type="inferred from homology"/>
<keyword evidence="6" id="KW-0378">Hydrolase</keyword>
<reference evidence="15" key="1">
    <citation type="submission" date="2022-12" db="EMBL/GenBank/DDBJ databases">
        <authorList>
            <person name="Petersen C."/>
        </authorList>
    </citation>
    <scope>NUCLEOTIDE SEQUENCE</scope>
    <source>
        <strain evidence="15">IBT 21472</strain>
    </source>
</reference>
<dbReference type="InterPro" id="IPR045063">
    <property type="entry name" value="Dynamin_N"/>
</dbReference>
<dbReference type="SMART" id="SM00302">
    <property type="entry name" value="GED"/>
    <property type="match status" value="1"/>
</dbReference>
<dbReference type="PANTHER" id="PTHR11566:SF235">
    <property type="entry name" value="DYNAMIN-RELATED PROTEIN DNM1"/>
    <property type="match status" value="1"/>
</dbReference>
<dbReference type="EC" id="3.6.5.5" evidence="2"/>
<dbReference type="PANTHER" id="PTHR11566">
    <property type="entry name" value="DYNAMIN"/>
    <property type="match status" value="1"/>
</dbReference>
<dbReference type="InterPro" id="IPR001401">
    <property type="entry name" value="Dynamin_GTPase"/>
</dbReference>
<keyword evidence="8 11" id="KW-0342">GTP-binding</keyword>
<dbReference type="Proteomes" id="UP001147746">
    <property type="component" value="Unassembled WGS sequence"/>
</dbReference>
<keyword evidence="5" id="KW-1000">Mitochondrion outer membrane</keyword>
<dbReference type="GO" id="GO:0030001">
    <property type="term" value="P:metal ion transport"/>
    <property type="evidence" value="ECO:0007669"/>
    <property type="project" value="UniProtKB-ARBA"/>
</dbReference>
<evidence type="ECO:0000256" key="5">
    <source>
        <dbReference type="ARBA" id="ARBA00022787"/>
    </source>
</evidence>
<dbReference type="Gene3D" id="1.20.120.1240">
    <property type="entry name" value="Dynamin, middle domain"/>
    <property type="match status" value="2"/>
</dbReference>
<dbReference type="InterPro" id="IPR020850">
    <property type="entry name" value="GED_dom"/>
</dbReference>
<dbReference type="GO" id="GO:0008017">
    <property type="term" value="F:microtubule binding"/>
    <property type="evidence" value="ECO:0007669"/>
    <property type="project" value="TreeGrafter"/>
</dbReference>
<evidence type="ECO:0000259" key="13">
    <source>
        <dbReference type="PROSITE" id="PS51388"/>
    </source>
</evidence>
<dbReference type="InterPro" id="IPR022812">
    <property type="entry name" value="Dynamin"/>
</dbReference>
<feature type="domain" description="Dynamin-type G" evidence="14">
    <location>
        <begin position="27"/>
        <end position="317"/>
    </location>
</feature>
<feature type="compositionally biased region" description="Polar residues" evidence="12">
    <location>
        <begin position="579"/>
        <end position="606"/>
    </location>
</feature>
<evidence type="ECO:0000313" key="15">
    <source>
        <dbReference type="EMBL" id="KAJ5307149.1"/>
    </source>
</evidence>
<evidence type="ECO:0000256" key="1">
    <source>
        <dbReference type="ARBA" id="ARBA00004450"/>
    </source>
</evidence>
<dbReference type="PROSITE" id="PS51718">
    <property type="entry name" value="G_DYNAMIN_2"/>
    <property type="match status" value="1"/>
</dbReference>
<dbReference type="InterPro" id="IPR000375">
    <property type="entry name" value="Dynamin_stalk"/>
</dbReference>
<dbReference type="Pfam" id="PF01031">
    <property type="entry name" value="Dynamin_M"/>
    <property type="match status" value="1"/>
</dbReference>
<keyword evidence="7" id="KW-0496">Mitochondrion</keyword>
<name>A0A9W9PTP0_9EURO</name>
<protein>
    <recommendedName>
        <fullName evidence="2">dynamin GTPase</fullName>
        <ecNumber evidence="2">3.6.5.5</ecNumber>
    </recommendedName>
</protein>
<accession>A0A9W9PTP0</accession>
<dbReference type="Gene3D" id="3.40.50.300">
    <property type="entry name" value="P-loop containing nucleotide triphosphate hydrolases"/>
    <property type="match status" value="1"/>
</dbReference>
<dbReference type="GO" id="GO:0005525">
    <property type="term" value="F:GTP binding"/>
    <property type="evidence" value="ECO:0007669"/>
    <property type="project" value="UniProtKB-KW"/>
</dbReference>
<dbReference type="OrthoDB" id="5061070at2759"/>
<evidence type="ECO:0000256" key="11">
    <source>
        <dbReference type="RuleBase" id="RU003932"/>
    </source>
</evidence>
<dbReference type="GO" id="GO:0005741">
    <property type="term" value="C:mitochondrial outer membrane"/>
    <property type="evidence" value="ECO:0007669"/>
    <property type="project" value="UniProtKB-SubCell"/>
</dbReference>
<dbReference type="GO" id="GO:0000266">
    <property type="term" value="P:mitochondrial fission"/>
    <property type="evidence" value="ECO:0007669"/>
    <property type="project" value="UniProtKB-ARBA"/>
</dbReference>
<evidence type="ECO:0000256" key="7">
    <source>
        <dbReference type="ARBA" id="ARBA00023128"/>
    </source>
</evidence>
<evidence type="ECO:0000259" key="14">
    <source>
        <dbReference type="PROSITE" id="PS51718"/>
    </source>
</evidence>
<dbReference type="SUPFAM" id="SSF52540">
    <property type="entry name" value="P-loop containing nucleoside triphosphate hydrolases"/>
    <property type="match status" value="1"/>
</dbReference>
<dbReference type="InterPro" id="IPR030381">
    <property type="entry name" value="G_DYNAMIN_dom"/>
</dbReference>
<dbReference type="GO" id="GO:0005874">
    <property type="term" value="C:microtubule"/>
    <property type="evidence" value="ECO:0007669"/>
    <property type="project" value="TreeGrafter"/>
</dbReference>
<dbReference type="GO" id="GO:0048312">
    <property type="term" value="P:intracellular distribution of mitochondria"/>
    <property type="evidence" value="ECO:0007669"/>
    <property type="project" value="TreeGrafter"/>
</dbReference>
<dbReference type="SMART" id="SM00053">
    <property type="entry name" value="DYNc"/>
    <property type="match status" value="1"/>
</dbReference>
<comment type="subcellular location">
    <subcellularLocation>
        <location evidence="1">Mitochondrion outer membrane</location>
        <topology evidence="1">Peripheral membrane protein</topology>
    </subcellularLocation>
</comment>
<evidence type="ECO:0000256" key="8">
    <source>
        <dbReference type="ARBA" id="ARBA00023134"/>
    </source>
</evidence>
<dbReference type="PROSITE" id="PS00410">
    <property type="entry name" value="G_DYNAMIN_1"/>
    <property type="match status" value="1"/>
</dbReference>
<dbReference type="AlphaFoldDB" id="A0A9W9PTP0"/>
<evidence type="ECO:0000256" key="2">
    <source>
        <dbReference type="ARBA" id="ARBA00011980"/>
    </source>
</evidence>
<dbReference type="InterPro" id="IPR027417">
    <property type="entry name" value="P-loop_NTPase"/>
</dbReference>
<dbReference type="Pfam" id="PF02212">
    <property type="entry name" value="GED"/>
    <property type="match status" value="1"/>
</dbReference>
<dbReference type="Pfam" id="PF00350">
    <property type="entry name" value="Dynamin_N"/>
    <property type="match status" value="1"/>
</dbReference>
<evidence type="ECO:0000256" key="10">
    <source>
        <dbReference type="ARBA" id="ARBA00048040"/>
    </source>
</evidence>
<feature type="region of interest" description="Disordered" evidence="12">
    <location>
        <begin position="542"/>
        <end position="606"/>
    </location>
</feature>
<dbReference type="InterPro" id="IPR003130">
    <property type="entry name" value="GED"/>
</dbReference>
<keyword evidence="16" id="KW-1185">Reference proteome</keyword>
<dbReference type="GO" id="GO:0003924">
    <property type="term" value="F:GTPase activity"/>
    <property type="evidence" value="ECO:0007669"/>
    <property type="project" value="InterPro"/>
</dbReference>
<sequence length="810" mass="90027">MTSLGEDLLVTVNKLQDLVFNTIGNDSLDLPQIVVVGSQSSGKSSVLENIVGRDFLPRGSGIVTRRPLILQLINIPSERDDRPENDEIHVPHTAASVAGQHEWAEFHHQPGRKFEDFQQVKQEIETETARIAGSNKGINRQPINLKIFSPHVLNLTLVDLPGLTKVPIGDQPSDIEKQTRTLILEYIAKPNSIILAVSPANVDLVNSEALKLARQVDPMGRRTIGVLSKLDLMDHGTNAMDILSGRVYPLKLGFIGVVNRSQQDIQSGKELAEALRAETDFFRHHPAYRNMANRCGTHFLAKTLNSTLMAHIRDRLPDIKARLNTLMGQTQQELASYGNKQFSGKEHRGSLILQLMTRFASSFISSIDGTSSEISTKELCGGARIYYIFNEVFGNSLETIDPTHNLTVSDIRTAIRNSTGPRPSLFVPELAFDLLVKPQIKLLESPAQRCVELVYEELIKICHTCGSQELLRFPRLQGKLIEVVSDLLRERLGPCSTYVESLISIQRAYINTNHPNFPGAASAMQSIIQNRQDEERKAVLAEEKRKREKRRMKELGAANGTAGTPEDEEAQNDKHNLPIRSQSAKGARSMSPSVGRNTENGISAALNGSANHPAGFGASHTTRDSFLNYFFGKEGGIQHSPSQAALNRAAHASEPSISQSIRRAEVRSPMMPVEEYPASMDYGSDTTVFVSDTPQSSSETRLISSQPNENAEPTLTDREMLETELIRRLISSYFHIVRETIADQVPKAIMHLLVNHSKDVVQNRLVSELYKEDLFGELLYEDDGIKAEREKCERLLETYKEAAKIVGEVL</sequence>